<organism evidence="4 5">
    <name type="scientific">Propionibacterium cyclohexanicum</name>
    <dbReference type="NCBI Taxonomy" id="64702"/>
    <lineage>
        <taxon>Bacteria</taxon>
        <taxon>Bacillati</taxon>
        <taxon>Actinomycetota</taxon>
        <taxon>Actinomycetes</taxon>
        <taxon>Propionibacteriales</taxon>
        <taxon>Propionibacteriaceae</taxon>
        <taxon>Propionibacterium</taxon>
    </lineage>
</organism>
<evidence type="ECO:0000256" key="1">
    <source>
        <dbReference type="SAM" id="MobiDB-lite"/>
    </source>
</evidence>
<feature type="region of interest" description="Disordered" evidence="1">
    <location>
        <begin position="21"/>
        <end position="110"/>
    </location>
</feature>
<gene>
    <name evidence="4" type="ORF">SAMN05443377_12123</name>
</gene>
<sequence>MHNARPLVAMALAGALGLTLSGCGGSEKSSATPPAAVGSPVSSGSAQSPVSSGSAQSPASSGSAQSPASTVSVPAGGQTAPGAASPSQPSPPASSAPTGGSSSGQAEAVACSTHDLDVSLTPGEGAGAGSLFPYLVLTNSSSATCTVRGYPGVSFVGYGNGTQLGAAGLRVDLASLQTVTLSPGQSSHSKLRIARAENFPADTCSPVAADGLRVYPPEQTAALYAPSDEFTACADESVKLIMVGPMEPGAA</sequence>
<proteinExistence type="predicted"/>
<dbReference type="STRING" id="64702.SAMN05443377_12123"/>
<dbReference type="Proteomes" id="UP000198815">
    <property type="component" value="Unassembled WGS sequence"/>
</dbReference>
<keyword evidence="2" id="KW-0732">Signal</keyword>
<feature type="compositionally biased region" description="Low complexity" evidence="1">
    <location>
        <begin position="29"/>
        <end position="87"/>
    </location>
</feature>
<evidence type="ECO:0000256" key="2">
    <source>
        <dbReference type="SAM" id="SignalP"/>
    </source>
</evidence>
<dbReference type="AlphaFoldDB" id="A0A1H9TCV8"/>
<dbReference type="Pfam" id="PF14016">
    <property type="entry name" value="DUF4232"/>
    <property type="match status" value="1"/>
</dbReference>
<name>A0A1H9TCV8_9ACTN</name>
<feature type="compositionally biased region" description="Low complexity" evidence="1">
    <location>
        <begin position="95"/>
        <end position="106"/>
    </location>
</feature>
<dbReference type="EMBL" id="FOGZ01000021">
    <property type="protein sequence ID" value="SER94946.1"/>
    <property type="molecule type" value="Genomic_DNA"/>
</dbReference>
<evidence type="ECO:0000259" key="3">
    <source>
        <dbReference type="Pfam" id="PF14016"/>
    </source>
</evidence>
<protein>
    <recommendedName>
        <fullName evidence="3">DUF4232 domain-containing protein</fullName>
    </recommendedName>
</protein>
<keyword evidence="5" id="KW-1185">Reference proteome</keyword>
<reference evidence="4 5" key="1">
    <citation type="submission" date="2016-10" db="EMBL/GenBank/DDBJ databases">
        <authorList>
            <person name="de Groot N.N."/>
        </authorList>
    </citation>
    <scope>NUCLEOTIDE SEQUENCE [LARGE SCALE GENOMIC DNA]</scope>
    <source>
        <strain evidence="4 5">DSM 16859</strain>
    </source>
</reference>
<feature type="domain" description="DUF4232" evidence="3">
    <location>
        <begin position="111"/>
        <end position="246"/>
    </location>
</feature>
<feature type="signal peptide" evidence="2">
    <location>
        <begin position="1"/>
        <end position="21"/>
    </location>
</feature>
<dbReference type="PROSITE" id="PS51257">
    <property type="entry name" value="PROKAR_LIPOPROTEIN"/>
    <property type="match status" value="1"/>
</dbReference>
<evidence type="ECO:0000313" key="4">
    <source>
        <dbReference type="EMBL" id="SER94946.1"/>
    </source>
</evidence>
<evidence type="ECO:0000313" key="5">
    <source>
        <dbReference type="Proteomes" id="UP000198815"/>
    </source>
</evidence>
<dbReference type="InterPro" id="IPR025326">
    <property type="entry name" value="DUF4232"/>
</dbReference>
<accession>A0A1H9TCV8</accession>
<feature type="chain" id="PRO_5039604604" description="DUF4232 domain-containing protein" evidence="2">
    <location>
        <begin position="22"/>
        <end position="251"/>
    </location>
</feature>